<dbReference type="Pfam" id="PF09738">
    <property type="entry name" value="LRRFIP"/>
    <property type="match status" value="1"/>
</dbReference>
<dbReference type="KEGG" id="ipu:108264047"/>
<comment type="similarity">
    <text evidence="1">Belongs to the LRRFIP family.</text>
</comment>
<dbReference type="GeneID" id="108264047"/>
<reference evidence="5" key="2">
    <citation type="submission" date="2025-08" db="UniProtKB">
        <authorList>
            <consortium name="RefSeq"/>
        </authorList>
    </citation>
    <scope>IDENTIFICATION</scope>
    <source>
        <tissue evidence="5">Blood</tissue>
    </source>
</reference>
<keyword evidence="4" id="KW-1185">Reference proteome</keyword>
<dbReference type="Proteomes" id="UP000221080">
    <property type="component" value="Chromosome 4"/>
</dbReference>
<dbReference type="AlphaFoldDB" id="A0A9F7QVI5"/>
<sequence length="655" mass="75326">MNKFLSALGAGVVDVPLRPLLYTAGAAATAAGIYYHVKRGDGKKTSSSDPEVTTEDPVCDRATEPALLQLTEVPQDQLMDTVTEAEEKTQKLLVSNTQLQERVRELEELLCEARRDDMKSKASLTEAVEKHQKAEETITQLQMEKADLTNQVETQRGKMQDVEKLLSETHRMFDDLMNEYQMKNDEMKKRLIDAEEILKFSMTEAEESITQLQMEKADLTNQVETLQETVQYLGNLLNETHRCSDDLMNEYQMKNDETEKRLIDAEEILKASLTEVEKKHQKAEETITLLQVEKADLKDHVKTLQGRVQDMGNLLTETDRECDMLMNECECEREAYSNLKSEYEEMKETLINKEEILKASLTEAEEKHQKAEETITLLQVEKADLTTQVETLQETVQDLETLLSETHIWAAALMNEYQMKNDEMKKRLIDAEEILKASLTEAVEKHHKAEETITQLQMEKADLTNQVETLQETVQDMENLLSETHRMFDDLMNASLTEAVEKHQKAEESITQLQMEKADLTNQVETLQETVQYLGNLLNETHGCSDDLMNECECEREAYSNLKSEYEEMKETLINKEEILKASLTEAEEKHQKAEETITQLQVEKADLTTQVERLRETVQYLGNLFTEAQMECDELRDIFSQKHGVTFRSQEASV</sequence>
<evidence type="ECO:0000256" key="2">
    <source>
        <dbReference type="ARBA" id="ARBA00023054"/>
    </source>
</evidence>
<keyword evidence="2 3" id="KW-0175">Coiled coil</keyword>
<protein>
    <submittedName>
        <fullName evidence="5">Restin homolog isoform X1</fullName>
    </submittedName>
</protein>
<proteinExistence type="inferred from homology"/>
<dbReference type="RefSeq" id="XP_053533750.1">
    <property type="nucleotide sequence ID" value="XM_053677775.1"/>
</dbReference>
<organism evidence="4 5">
    <name type="scientific">Ictalurus punctatus</name>
    <name type="common">Channel catfish</name>
    <name type="synonym">Silurus punctatus</name>
    <dbReference type="NCBI Taxonomy" id="7998"/>
    <lineage>
        <taxon>Eukaryota</taxon>
        <taxon>Metazoa</taxon>
        <taxon>Chordata</taxon>
        <taxon>Craniata</taxon>
        <taxon>Vertebrata</taxon>
        <taxon>Euteleostomi</taxon>
        <taxon>Actinopterygii</taxon>
        <taxon>Neopterygii</taxon>
        <taxon>Teleostei</taxon>
        <taxon>Ostariophysi</taxon>
        <taxon>Siluriformes</taxon>
        <taxon>Ictaluridae</taxon>
        <taxon>Ictalurus</taxon>
    </lineage>
</organism>
<name>A0A9F7QVI5_ICTPU</name>
<dbReference type="PANTHER" id="PTHR19212">
    <property type="entry name" value="LEUCINE RICH REPEAT IN FLII INTERACTING PROTEIN"/>
    <property type="match status" value="1"/>
</dbReference>
<dbReference type="GO" id="GO:0000978">
    <property type="term" value="F:RNA polymerase II cis-regulatory region sequence-specific DNA binding"/>
    <property type="evidence" value="ECO:0007669"/>
    <property type="project" value="TreeGrafter"/>
</dbReference>
<reference evidence="4" key="1">
    <citation type="journal article" date="2016" name="Nat. Commun.">
        <title>The channel catfish genome sequence provides insights into the evolution of scale formation in teleosts.</title>
        <authorList>
            <person name="Liu Z."/>
            <person name="Liu S."/>
            <person name="Yao J."/>
            <person name="Bao L."/>
            <person name="Zhang J."/>
            <person name="Li Y."/>
            <person name="Jiang C."/>
            <person name="Sun L."/>
            <person name="Wang R."/>
            <person name="Zhang Y."/>
            <person name="Zhou T."/>
            <person name="Zeng Q."/>
            <person name="Fu Q."/>
            <person name="Gao S."/>
            <person name="Li N."/>
            <person name="Koren S."/>
            <person name="Jiang Y."/>
            <person name="Zimin A."/>
            <person name="Xu P."/>
            <person name="Phillippy A.M."/>
            <person name="Geng X."/>
            <person name="Song L."/>
            <person name="Sun F."/>
            <person name="Li C."/>
            <person name="Wang X."/>
            <person name="Chen A."/>
            <person name="Jin Y."/>
            <person name="Yuan Z."/>
            <person name="Yang Y."/>
            <person name="Tan S."/>
            <person name="Peatman E."/>
            <person name="Lu J."/>
            <person name="Qin Z."/>
            <person name="Dunham R."/>
            <person name="Li Z."/>
            <person name="Sonstegard T."/>
            <person name="Feng J."/>
            <person name="Danzmann R.G."/>
            <person name="Schroeder S."/>
            <person name="Scheffler B."/>
            <person name="Duke M.V."/>
            <person name="Ballard L."/>
            <person name="Kucuktas H."/>
            <person name="Kaltenboeck L."/>
            <person name="Liu H."/>
            <person name="Armbruster J."/>
            <person name="Xie Y."/>
            <person name="Kirby M.L."/>
            <person name="Tian Y."/>
            <person name="Flanagan M.E."/>
            <person name="Mu W."/>
            <person name="Waldbieser G.C."/>
        </authorList>
    </citation>
    <scope>NUCLEOTIDE SEQUENCE [LARGE SCALE GENOMIC DNA]</scope>
    <source>
        <strain evidence="4">SDA103</strain>
    </source>
</reference>
<accession>A0A9F7QVI5</accession>
<dbReference type="PANTHER" id="PTHR19212:SF5">
    <property type="entry name" value="LEUCINE-RICH REPEAT FLIGHTLESS-INTERACTING PROTEIN 1"/>
    <property type="match status" value="1"/>
</dbReference>
<feature type="coiled-coil region" evidence="3">
    <location>
        <begin position="82"/>
        <end position="618"/>
    </location>
</feature>
<dbReference type="OrthoDB" id="8962094at2759"/>
<dbReference type="GO" id="GO:0000981">
    <property type="term" value="F:DNA-binding transcription factor activity, RNA polymerase II-specific"/>
    <property type="evidence" value="ECO:0007669"/>
    <property type="project" value="TreeGrafter"/>
</dbReference>
<evidence type="ECO:0000256" key="3">
    <source>
        <dbReference type="SAM" id="Coils"/>
    </source>
</evidence>
<dbReference type="InterPro" id="IPR019139">
    <property type="entry name" value="LRRFIP1/2"/>
</dbReference>
<evidence type="ECO:0000313" key="4">
    <source>
        <dbReference type="Proteomes" id="UP000221080"/>
    </source>
</evidence>
<evidence type="ECO:0000256" key="1">
    <source>
        <dbReference type="ARBA" id="ARBA00008275"/>
    </source>
</evidence>
<evidence type="ECO:0000313" key="5">
    <source>
        <dbReference type="RefSeq" id="XP_053533750.1"/>
    </source>
</evidence>
<dbReference type="Gene3D" id="1.20.5.4090">
    <property type="match status" value="6"/>
</dbReference>
<gene>
    <name evidence="5" type="primary">LOC108264047</name>
</gene>